<feature type="transmembrane region" description="Helical" evidence="6">
    <location>
        <begin position="1368"/>
        <end position="1386"/>
    </location>
</feature>
<dbReference type="PROSITE" id="PS50022">
    <property type="entry name" value="FA58C_3"/>
    <property type="match status" value="1"/>
</dbReference>
<feature type="transmembrane region" description="Helical" evidence="6">
    <location>
        <begin position="1323"/>
        <end position="1347"/>
    </location>
</feature>
<reference evidence="11" key="1">
    <citation type="submission" date="2023-10" db="EMBL/GenBank/DDBJ databases">
        <title>Genome assemblies of two species of porcelain crab, Petrolisthes cinctipes and Petrolisthes manimaculis (Anomura: Porcellanidae).</title>
        <authorList>
            <person name="Angst P."/>
        </authorList>
    </citation>
    <scope>NUCLEOTIDE SEQUENCE</scope>
    <source>
        <strain evidence="11">PB745_01</strain>
        <tissue evidence="11">Gill</tissue>
    </source>
</reference>
<feature type="region of interest" description="Disordered" evidence="5">
    <location>
        <begin position="1485"/>
        <end position="1536"/>
    </location>
</feature>
<feature type="domain" description="F5/8 type C" evidence="7">
    <location>
        <begin position="57"/>
        <end position="220"/>
    </location>
</feature>
<feature type="compositionally biased region" description="Low complexity" evidence="5">
    <location>
        <begin position="1010"/>
        <end position="1024"/>
    </location>
</feature>
<dbReference type="InterPro" id="IPR001304">
    <property type="entry name" value="C-type_lectin-like"/>
</dbReference>
<dbReference type="Gene3D" id="1.20.1070.10">
    <property type="entry name" value="Rhodopsin 7-helix transmembrane proteins"/>
    <property type="match status" value="1"/>
</dbReference>
<comment type="subcellular location">
    <subcellularLocation>
        <location evidence="1">Membrane</location>
        <topology evidence="1">Multi-pass membrane protein</topology>
    </subcellularLocation>
</comment>
<dbReference type="SMART" id="SM00231">
    <property type="entry name" value="FA58C"/>
    <property type="match status" value="1"/>
</dbReference>
<dbReference type="PANTHER" id="PTHR12011">
    <property type="entry name" value="ADHESION G-PROTEIN COUPLED RECEPTOR"/>
    <property type="match status" value="1"/>
</dbReference>
<dbReference type="Pfam" id="PF00754">
    <property type="entry name" value="F5_F8_type_C"/>
    <property type="match status" value="1"/>
</dbReference>
<evidence type="ECO:0000256" key="1">
    <source>
        <dbReference type="ARBA" id="ARBA00004141"/>
    </source>
</evidence>
<dbReference type="InterPro" id="IPR000421">
    <property type="entry name" value="FA58C"/>
</dbReference>
<feature type="compositionally biased region" description="Polar residues" evidence="5">
    <location>
        <begin position="1488"/>
        <end position="1509"/>
    </location>
</feature>
<dbReference type="PROSITE" id="PS50041">
    <property type="entry name" value="C_TYPE_LECTIN_2"/>
    <property type="match status" value="1"/>
</dbReference>
<keyword evidence="2 6" id="KW-0812">Transmembrane</keyword>
<dbReference type="GO" id="GO:0007166">
    <property type="term" value="P:cell surface receptor signaling pathway"/>
    <property type="evidence" value="ECO:0007669"/>
    <property type="project" value="InterPro"/>
</dbReference>
<dbReference type="InterPro" id="IPR017981">
    <property type="entry name" value="GPCR_2-like_7TM"/>
</dbReference>
<dbReference type="Gene3D" id="2.60.120.260">
    <property type="entry name" value="Galactose-binding domain-like"/>
    <property type="match status" value="1"/>
</dbReference>
<feature type="compositionally biased region" description="Polar residues" evidence="5">
    <location>
        <begin position="480"/>
        <end position="492"/>
    </location>
</feature>
<dbReference type="InterPro" id="IPR003961">
    <property type="entry name" value="FN3_dom"/>
</dbReference>
<evidence type="ECO:0000256" key="5">
    <source>
        <dbReference type="SAM" id="MobiDB-lite"/>
    </source>
</evidence>
<dbReference type="Gene3D" id="3.10.100.10">
    <property type="entry name" value="Mannose-Binding Protein A, subunit A"/>
    <property type="match status" value="1"/>
</dbReference>
<evidence type="ECO:0000259" key="7">
    <source>
        <dbReference type="PROSITE" id="PS50022"/>
    </source>
</evidence>
<feature type="domain" description="C-type lectin" evidence="8">
    <location>
        <begin position="585"/>
        <end position="709"/>
    </location>
</feature>
<feature type="compositionally biased region" description="Polar residues" evidence="5">
    <location>
        <begin position="984"/>
        <end position="998"/>
    </location>
</feature>
<gene>
    <name evidence="11" type="ORF">Pcinc_025878</name>
</gene>
<feature type="domain" description="G-protein coupled receptors family 2 profile 2" evidence="9">
    <location>
        <begin position="1174"/>
        <end position="1345"/>
    </location>
</feature>
<evidence type="ECO:0000259" key="9">
    <source>
        <dbReference type="PROSITE" id="PS50261"/>
    </source>
</evidence>
<dbReference type="GO" id="GO:0005886">
    <property type="term" value="C:plasma membrane"/>
    <property type="evidence" value="ECO:0007669"/>
    <property type="project" value="TreeGrafter"/>
</dbReference>
<accession>A0AAE1F8E8</accession>
<feature type="transmembrane region" description="Helical" evidence="6">
    <location>
        <begin position="1398"/>
        <end position="1420"/>
    </location>
</feature>
<name>A0AAE1F8E8_PETCI</name>
<evidence type="ECO:0000313" key="11">
    <source>
        <dbReference type="EMBL" id="KAK3868759.1"/>
    </source>
</evidence>
<keyword evidence="3 6" id="KW-1133">Transmembrane helix</keyword>
<dbReference type="InterPro" id="IPR000832">
    <property type="entry name" value="GPCR_2_secretin-like"/>
</dbReference>
<feature type="transmembrane region" description="Helical" evidence="6">
    <location>
        <begin position="1210"/>
        <end position="1228"/>
    </location>
</feature>
<dbReference type="SUPFAM" id="SSF49785">
    <property type="entry name" value="Galactose-binding domain-like"/>
    <property type="match status" value="1"/>
</dbReference>
<feature type="transmembrane region" description="Helical" evidence="6">
    <location>
        <begin position="1176"/>
        <end position="1198"/>
    </location>
</feature>
<dbReference type="GO" id="GO:0004930">
    <property type="term" value="F:G protein-coupled receptor activity"/>
    <property type="evidence" value="ECO:0007669"/>
    <property type="project" value="InterPro"/>
</dbReference>
<organism evidence="11 12">
    <name type="scientific">Petrolisthes cinctipes</name>
    <name type="common">Flat porcelain crab</name>
    <dbReference type="NCBI Taxonomy" id="88211"/>
    <lineage>
        <taxon>Eukaryota</taxon>
        <taxon>Metazoa</taxon>
        <taxon>Ecdysozoa</taxon>
        <taxon>Arthropoda</taxon>
        <taxon>Crustacea</taxon>
        <taxon>Multicrustacea</taxon>
        <taxon>Malacostraca</taxon>
        <taxon>Eumalacostraca</taxon>
        <taxon>Eucarida</taxon>
        <taxon>Decapoda</taxon>
        <taxon>Pleocyemata</taxon>
        <taxon>Anomura</taxon>
        <taxon>Galatheoidea</taxon>
        <taxon>Porcellanidae</taxon>
        <taxon>Petrolisthes</taxon>
    </lineage>
</organism>
<dbReference type="Pfam" id="PF00002">
    <property type="entry name" value="7tm_2"/>
    <property type="match status" value="1"/>
</dbReference>
<proteinExistence type="predicted"/>
<dbReference type="PROSITE" id="PS50853">
    <property type="entry name" value="FN3"/>
    <property type="match status" value="1"/>
</dbReference>
<feature type="region of interest" description="Disordered" evidence="5">
    <location>
        <begin position="476"/>
        <end position="500"/>
    </location>
</feature>
<feature type="compositionally biased region" description="Low complexity" evidence="5">
    <location>
        <begin position="1590"/>
        <end position="1600"/>
    </location>
</feature>
<evidence type="ECO:0000313" key="12">
    <source>
        <dbReference type="Proteomes" id="UP001286313"/>
    </source>
</evidence>
<dbReference type="PANTHER" id="PTHR12011:SF347">
    <property type="entry name" value="FI21270P1-RELATED"/>
    <property type="match status" value="1"/>
</dbReference>
<evidence type="ECO:0000256" key="4">
    <source>
        <dbReference type="ARBA" id="ARBA00023136"/>
    </source>
</evidence>
<feature type="compositionally biased region" description="Low complexity" evidence="5">
    <location>
        <begin position="1510"/>
        <end position="1529"/>
    </location>
</feature>
<dbReference type="InterPro" id="IPR016186">
    <property type="entry name" value="C-type_lectin-like/link_sf"/>
</dbReference>
<comment type="caution">
    <text evidence="11">The sequence shown here is derived from an EMBL/GenBank/DDBJ whole genome shotgun (WGS) entry which is preliminary data.</text>
</comment>
<dbReference type="InterPro" id="IPR008979">
    <property type="entry name" value="Galactose-bd-like_sf"/>
</dbReference>
<sequence>MEWCEYEYGVDWNGVGRSMEWSGVGRSMEWSGVGRSLEWSGVGRSMEWSGVGDNNKCNTPLGLKDGTIPDASFTSSVPDSNPHQARLDGSGAWCVTVDLSAPSPPTLTVDLGSTRLISGMITQGPPPDLHDESYSVQYLVFLGNSTQDTPEEWGPCCPEKNEVRQETEFAMTDDENEGEKQTTHPFDSLVLARHVQLKLRTDIRSFGHPIKCLRLELLGCPVDVEPVTGMGITAEPSGFLSVSWSQAVVEIPMDDDGSSQLNLTDSAYKLQVERTGGGEEDEVQEYTINALRHMIAQPIYGAKYSASLTCVHQGEDLKCGSASVDAKPAACTSNPCPQNEKGEGPRQGEARVVGTDKVELKWDYDPSGWITRDLDVELNDKDDTLVTKTTITREDTSVEMTGVAADQSYKVKFFPKLESERLAEFTFDLHTISWENMELAPENGGYGAFLADVGLAADVLWNGTLKLTWRPANVLGPLAQNDTQDSPSSPTERSVAEEGSEASGYPAYLYKVEVTYDNEKWSANVSVEVDEESSGSDATLLRVDMPLLRFQTMYQVRLSCNFGQMFSQCGEASAFTAMPLQFAKMGGKTIVLTMTENRAGWEQQSTQCGRGHGFLASPATNEKTNLLAGALTDNFTDTSPQPSHWLGLIMCPHATGSPWSDGSKWDFKRVILENSQLSSVSCCIKFNWEGVQYQWLGEVCDALLPAVCEYKPEGGFHVVEGLVGEVRELQRNNSNVTEAGVTWDYVEDFWTPSGLVVSFCHTRNLRDLLTDPGKPSQKCKVTKLGVEARSHNQTDLDPFSEYQVNVSATIRPVEFDGPPATNLIRTFPKEPMWAEVDSSGFVNFMWDYKVSEFGEDDFVNVQLLQTSGTPPTTTEVTSTTMKAVGGQLKGLKLGANYTLKLTEPKGKKRTEAVSFLAYPPCECEDCQVGGLCFQTTQTPGTPAMSSGNCKSNEAGLAVITSPQEVAMVLTMAEDLGDDLWVSHTSSKVKAPDQPNTAPLNDDPNAEVLDNDNTTPDPTTTTTPTTVPPPTVCLMVSRAERMVVEEQCTNAHRAACTSKAPVGEAFPNLKATPGSNDISFSWDSSKFGWDAKFEVIYQKKAEKLYKRALQFMPITQSPAVVGQLQAETDYTFDFVADLEPGFLSTSQQIEASTGKQTAASTSEQLVLGSTSVSQFDLILLVCCSLLVAACITTMLLFFATGMFYQDCVAQLGFLFSLLVAYLILLVGHPPLVDSDNETGCIIVAVLLHLLFLCAFTFLMLEALTIAHLLVIHIKSPFQNSNWMLVGFGLGVPLVIVGVTAGFLYDRYPDFTRNNCWLNPLDTSVWAQAVPMGLAFIATLVLLFITLCNKAPSPELVEIYFRGRQSDCNKLRWVVLALTVELAVAWSAGVSAYQLNSQTAYIIFSVATLILAITIAGARTTFDDTFRSKMHRLCCGTELTYKRSEILSISGRSRVSPSGGGSAASARVIAPVGSKPREMVYSARHRHGSITPSTCSSQTRCNTPLETTRSDSAMGRASSSLGRAASSLGMSTSSPGNSIYTVKSIAAVNYKPTQSNKVSPTASPPGDLRKETGSTTSPATTTKSMCSDNRNSPTHSTTSSTSLQQRQARSPSNASYRSALNSDRAGSEDELIPPKSA</sequence>
<feature type="transmembrane region" description="Helical" evidence="6">
    <location>
        <begin position="1281"/>
        <end position="1303"/>
    </location>
</feature>
<dbReference type="SUPFAM" id="SSF56436">
    <property type="entry name" value="C-type lectin-like"/>
    <property type="match status" value="2"/>
</dbReference>
<dbReference type="CDD" id="cd00037">
    <property type="entry name" value="CLECT"/>
    <property type="match status" value="1"/>
</dbReference>
<dbReference type="Proteomes" id="UP001286313">
    <property type="component" value="Unassembled WGS sequence"/>
</dbReference>
<evidence type="ECO:0000256" key="2">
    <source>
        <dbReference type="ARBA" id="ARBA00022692"/>
    </source>
</evidence>
<dbReference type="PROSITE" id="PS50261">
    <property type="entry name" value="G_PROTEIN_RECEP_F2_4"/>
    <property type="match status" value="1"/>
</dbReference>
<evidence type="ECO:0000259" key="8">
    <source>
        <dbReference type="PROSITE" id="PS50041"/>
    </source>
</evidence>
<dbReference type="InterPro" id="IPR016187">
    <property type="entry name" value="CTDL_fold"/>
</dbReference>
<evidence type="ECO:0000256" key="6">
    <source>
        <dbReference type="SAM" id="Phobius"/>
    </source>
</evidence>
<keyword evidence="4 6" id="KW-0472">Membrane</keyword>
<dbReference type="Pfam" id="PF00059">
    <property type="entry name" value="Lectin_C"/>
    <property type="match status" value="1"/>
</dbReference>
<evidence type="ECO:0000259" key="10">
    <source>
        <dbReference type="PROSITE" id="PS50853"/>
    </source>
</evidence>
<feature type="region of interest" description="Disordered" evidence="5">
    <location>
        <begin position="984"/>
        <end position="1030"/>
    </location>
</feature>
<feature type="compositionally biased region" description="Polar residues" evidence="5">
    <location>
        <begin position="1601"/>
        <end position="1619"/>
    </location>
</feature>
<feature type="region of interest" description="Disordered" evidence="5">
    <location>
        <begin position="1551"/>
        <end position="1635"/>
    </location>
</feature>
<dbReference type="EMBL" id="JAWQEG010002945">
    <property type="protein sequence ID" value="KAK3868759.1"/>
    <property type="molecule type" value="Genomic_DNA"/>
</dbReference>
<keyword evidence="12" id="KW-1185">Reference proteome</keyword>
<feature type="compositionally biased region" description="Low complexity" evidence="5">
    <location>
        <begin position="1571"/>
        <end position="1582"/>
    </location>
</feature>
<feature type="transmembrane region" description="Helical" evidence="6">
    <location>
        <begin position="1240"/>
        <end position="1269"/>
    </location>
</feature>
<dbReference type="CDD" id="cd13952">
    <property type="entry name" value="7tm_classB"/>
    <property type="match status" value="1"/>
</dbReference>
<protein>
    <submittedName>
        <fullName evidence="11">Uncharacterized protein</fullName>
    </submittedName>
</protein>
<evidence type="ECO:0000256" key="3">
    <source>
        <dbReference type="ARBA" id="ARBA00022989"/>
    </source>
</evidence>
<feature type="domain" description="Fibronectin type-III" evidence="10">
    <location>
        <begin position="725"/>
        <end position="831"/>
    </location>
</feature>